<evidence type="ECO:0000313" key="2">
    <source>
        <dbReference type="EMBL" id="QTC88693.1"/>
    </source>
</evidence>
<name>A0ABX7SME5_9CAUL</name>
<accession>A0ABX7SME5</accession>
<proteinExistence type="predicted"/>
<evidence type="ECO:0000256" key="1">
    <source>
        <dbReference type="SAM" id="MobiDB-lite"/>
    </source>
</evidence>
<gene>
    <name evidence="2" type="ORF">IFE19_04835</name>
</gene>
<dbReference type="EMBL" id="CP062006">
    <property type="protein sequence ID" value="QTC88693.1"/>
    <property type="molecule type" value="Genomic_DNA"/>
</dbReference>
<organism evidence="2 3">
    <name type="scientific">Brevundimonas pondensis</name>
    <dbReference type="NCBI Taxonomy" id="2774189"/>
    <lineage>
        <taxon>Bacteria</taxon>
        <taxon>Pseudomonadati</taxon>
        <taxon>Pseudomonadota</taxon>
        <taxon>Alphaproteobacteria</taxon>
        <taxon>Caulobacterales</taxon>
        <taxon>Caulobacteraceae</taxon>
        <taxon>Brevundimonas</taxon>
    </lineage>
</organism>
<dbReference type="Proteomes" id="UP000663942">
    <property type="component" value="Chromosome"/>
</dbReference>
<evidence type="ECO:0000313" key="3">
    <source>
        <dbReference type="Proteomes" id="UP000663942"/>
    </source>
</evidence>
<keyword evidence="3" id="KW-1185">Reference proteome</keyword>
<feature type="compositionally biased region" description="Low complexity" evidence="1">
    <location>
        <begin position="111"/>
        <end position="121"/>
    </location>
</feature>
<reference evidence="2 3" key="1">
    <citation type="submission" date="2020-09" db="EMBL/GenBank/DDBJ databases">
        <title>Brevundimonas sp. LVF1 isolated from an oligotrophic pond in Goettingen, Germany.</title>
        <authorList>
            <person name="Friedrich I."/>
            <person name="Klassen A."/>
            <person name="Neubauer H."/>
            <person name="Schneider D."/>
            <person name="Hertel R."/>
            <person name="Daniel R."/>
        </authorList>
    </citation>
    <scope>NUCLEOTIDE SEQUENCE [LARGE SCALE GENOMIC DNA]</scope>
    <source>
        <strain evidence="2 3">LVF1</strain>
    </source>
</reference>
<feature type="region of interest" description="Disordered" evidence="1">
    <location>
        <begin position="111"/>
        <end position="131"/>
    </location>
</feature>
<dbReference type="RefSeq" id="WP_207826177.1">
    <property type="nucleotide sequence ID" value="NZ_CP062006.1"/>
</dbReference>
<sequence length="212" mass="22434">MDLGYQRQAVAEWRDRQMTAAAALFNLKAIDARAAFDRDLHDATARDAFFPSALATTRIDALMTAALDQALPDFLSAAAQELVAISERLTTLSQGLGDAKLDLPSAASATLEAASAPASEETPPPPAATPPAAWLTDLPGRLRKQAAGVIDSAGAAADQLVTERLKLVDRLRTAAAKRIERAWMNDEAGHDPLSQLIGLIDETAHASRVSLS</sequence>
<protein>
    <submittedName>
        <fullName evidence="2">Uncharacterized protein</fullName>
    </submittedName>
</protein>